<evidence type="ECO:0008006" key="4">
    <source>
        <dbReference type="Google" id="ProtNLM"/>
    </source>
</evidence>
<feature type="chain" id="PRO_5015946651" description="DUF2059 domain-containing protein" evidence="1">
    <location>
        <begin position="21"/>
        <end position="156"/>
    </location>
</feature>
<keyword evidence="1" id="KW-0732">Signal</keyword>
<accession>A0A2W5NN62</accession>
<feature type="signal peptide" evidence="1">
    <location>
        <begin position="1"/>
        <end position="20"/>
    </location>
</feature>
<gene>
    <name evidence="2" type="ORF">DI556_00575</name>
</gene>
<dbReference type="AlphaFoldDB" id="A0A2W5NN62"/>
<reference evidence="2 3" key="1">
    <citation type="submission" date="2017-08" db="EMBL/GenBank/DDBJ databases">
        <title>Infants hospitalized years apart are colonized by the same room-sourced microbial strains.</title>
        <authorList>
            <person name="Brooks B."/>
            <person name="Olm M.R."/>
            <person name="Firek B.A."/>
            <person name="Baker R."/>
            <person name="Thomas B.C."/>
            <person name="Morowitz M.J."/>
            <person name="Banfield J.F."/>
        </authorList>
    </citation>
    <scope>NUCLEOTIDE SEQUENCE [LARGE SCALE GENOMIC DNA]</scope>
    <source>
        <strain evidence="2">S2_005_002_R2_34</strain>
    </source>
</reference>
<sequence length="156" mass="16686">MRRILFALALAGGIGQGALAADTTAARLAAARSYVELPVVRESIEAALGIEQIEAAIDADLIRHGVSAADRAKMKSIVGEAMAEIRPKLIERSVAAMVKVYTVSDIQTMIAFVQTPQGASVQRKSGAYAAAFMKDVLPFAQATQRGIETRVRRAFR</sequence>
<evidence type="ECO:0000313" key="2">
    <source>
        <dbReference type="EMBL" id="PZQ52195.1"/>
    </source>
</evidence>
<name>A0A2W5NN62_RHOSU</name>
<evidence type="ECO:0000313" key="3">
    <source>
        <dbReference type="Proteomes" id="UP000249185"/>
    </source>
</evidence>
<proteinExistence type="predicted"/>
<comment type="caution">
    <text evidence="2">The sequence shown here is derived from an EMBL/GenBank/DDBJ whole genome shotgun (WGS) entry which is preliminary data.</text>
</comment>
<evidence type="ECO:0000256" key="1">
    <source>
        <dbReference type="SAM" id="SignalP"/>
    </source>
</evidence>
<protein>
    <recommendedName>
        <fullName evidence="4">DUF2059 domain-containing protein</fullName>
    </recommendedName>
</protein>
<organism evidence="2 3">
    <name type="scientific">Rhodovulum sulfidophilum</name>
    <name type="common">Rhodobacter sulfidophilus</name>
    <dbReference type="NCBI Taxonomy" id="35806"/>
    <lineage>
        <taxon>Bacteria</taxon>
        <taxon>Pseudomonadati</taxon>
        <taxon>Pseudomonadota</taxon>
        <taxon>Alphaproteobacteria</taxon>
        <taxon>Rhodobacterales</taxon>
        <taxon>Paracoccaceae</taxon>
        <taxon>Rhodovulum</taxon>
    </lineage>
</organism>
<dbReference type="Proteomes" id="UP000249185">
    <property type="component" value="Unassembled WGS sequence"/>
</dbReference>
<dbReference type="EMBL" id="QFPW01000001">
    <property type="protein sequence ID" value="PZQ52195.1"/>
    <property type="molecule type" value="Genomic_DNA"/>
</dbReference>